<evidence type="ECO:0000313" key="2">
    <source>
        <dbReference type="EMBL" id="KXA43843.1"/>
    </source>
</evidence>
<dbReference type="PATRIC" id="fig|28128.5.peg.289"/>
<dbReference type="Proteomes" id="UP000070533">
    <property type="component" value="Unassembled WGS sequence"/>
</dbReference>
<comment type="caution">
    <text evidence="2">The sequence shown here is derived from an EMBL/GenBank/DDBJ whole genome shotgun (WGS) entry which is preliminary data.</text>
</comment>
<keyword evidence="3" id="KW-1185">Reference proteome</keyword>
<name>A0A133QM46_9BACT</name>
<dbReference type="EMBL" id="LRQG01000013">
    <property type="protein sequence ID" value="KXA43843.1"/>
    <property type="molecule type" value="Genomic_DNA"/>
</dbReference>
<protein>
    <submittedName>
        <fullName evidence="2">Uncharacterized protein</fullName>
    </submittedName>
</protein>
<feature type="compositionally biased region" description="Basic and acidic residues" evidence="1">
    <location>
        <begin position="35"/>
        <end position="59"/>
    </location>
</feature>
<evidence type="ECO:0000313" key="3">
    <source>
        <dbReference type="Proteomes" id="UP000070533"/>
    </source>
</evidence>
<feature type="compositionally biased region" description="Polar residues" evidence="1">
    <location>
        <begin position="15"/>
        <end position="31"/>
    </location>
</feature>
<dbReference type="AlphaFoldDB" id="A0A133QM46"/>
<proteinExistence type="predicted"/>
<gene>
    <name evidence="2" type="ORF">HMPREF3226_00287</name>
</gene>
<organism evidence="2 3">
    <name type="scientific">Prevotella corporis</name>
    <dbReference type="NCBI Taxonomy" id="28128"/>
    <lineage>
        <taxon>Bacteria</taxon>
        <taxon>Pseudomonadati</taxon>
        <taxon>Bacteroidota</taxon>
        <taxon>Bacteroidia</taxon>
        <taxon>Bacteroidales</taxon>
        <taxon>Prevotellaceae</taxon>
        <taxon>Prevotella</taxon>
    </lineage>
</organism>
<reference evidence="3" key="1">
    <citation type="submission" date="2016-01" db="EMBL/GenBank/DDBJ databases">
        <authorList>
            <person name="Mitreva M."/>
            <person name="Pepin K.H."/>
            <person name="Mihindukulasuriya K.A."/>
            <person name="Fulton R."/>
            <person name="Fronick C."/>
            <person name="O'Laughlin M."/>
            <person name="Miner T."/>
            <person name="Herter B."/>
            <person name="Rosa B.A."/>
            <person name="Cordes M."/>
            <person name="Tomlinson C."/>
            <person name="Wollam A."/>
            <person name="Palsikar V.B."/>
            <person name="Mardis E.R."/>
            <person name="Wilson R.K."/>
        </authorList>
    </citation>
    <scope>NUCLEOTIDE SEQUENCE [LARGE SCALE GENOMIC DNA]</scope>
    <source>
        <strain evidence="3">MJR7716</strain>
    </source>
</reference>
<sequence>MVRAGLREIGFPQMPTRSASHLTGSVNSSPIAQGDFEKQWHEQERRGRRKRDENSDGHGGKTMAAMPVSLSTVTDVEPHGSGDRLAGEQVEIAFEHGTDTNVLASANPPNDGRWVSGHNTVERRADALHDGAESHGQSTLVAQASGLPYDMRQLNKVALCASPTEPFVGATGNEFPEVFHDSRFNPDYIVRRALRLGGACVSCFHHTSFSNYIRFLFRRRLVQVFLMGGGQSFRHGKWLFYRCLVAKLAHACAISVH</sequence>
<evidence type="ECO:0000256" key="1">
    <source>
        <dbReference type="SAM" id="MobiDB-lite"/>
    </source>
</evidence>
<feature type="region of interest" description="Disordered" evidence="1">
    <location>
        <begin position="1"/>
        <end position="66"/>
    </location>
</feature>
<accession>A0A133QM46</accession>